<sequence length="816" mass="89855">MLSLEGKQLGNYDVIRRIRVGGMGAVYEGRQRSAFGRRVAIKVILGDYATDQDMRRRFMREARTVARLHHPNILPLIEFGEERGVLFLVMPFIDGGTLTSYLRRSLPDLAEVTALYQQILDAVEYAHDEDLIHRDIKSSNVLLEMRRGKVPHLYLADFGLVRPSKSISGRGRRRSGASWPGDPTQAGKPIPLDQVPGTPHYMAPEQTRGIITTLTDIYALGVLLYQVLTGELPYDDPDDVHVIEMQLYNPIPSPCDRDASIPIELGEVVRKAMAKDPVQRFQNVAELREAFLKATSGPRIEIFTDSDEQPGEHIDQFLAPDLDEERRQISADLHSQATLPNTGRSPRPFPREATASQELKREVAGAPHQGMTLDAEIAQPQPIIMQERRARTTGDIRPSMARTQQHRVTEEPTDFKVMRPGKIKRRRKQKRVALPLIIISMFLTALALLLLIVPRVFGFNLFGGSSVATVYVTAESKTLQNTYVLTASPLVQTADPTTHRLPARQLKYTVKGNSTVKATGTKTSNPTQATGTLIFSNSSFLPVNLGVVTLTRNGMTIRTTQPVQLEGQRSNKPATAVVPALVTTPGDAGNLGAHVLDGNYNATGVSVTNPSPFTGGSNGQTIHTIQQSDVDSVKTDLIPRLRQQLEQQFQKNLSSGEVLGTQPHYDVGITPEQPVGTATNQVKIDVTITGDTLAYNKDLATHIAAQLLTTEAQHSLGANYTLHDQVSQVGTTSVKAGQNNALYLNIQVHGQWIYNFSQSQIASWPTNLKGSTSTTALAYLNQQPGVARVELRLPFNSDHFPSETDQIKIIIISTSQ</sequence>
<dbReference type="PANTHER" id="PTHR43289">
    <property type="entry name" value="MITOGEN-ACTIVATED PROTEIN KINASE KINASE KINASE 20-RELATED"/>
    <property type="match status" value="1"/>
</dbReference>
<gene>
    <name evidence="8" type="ORF">KSB_39340</name>
</gene>
<dbReference type="InterPro" id="IPR008271">
    <property type="entry name" value="Ser/Thr_kinase_AS"/>
</dbReference>
<keyword evidence="6" id="KW-0472">Membrane</keyword>
<evidence type="ECO:0000259" key="7">
    <source>
        <dbReference type="PROSITE" id="PS50011"/>
    </source>
</evidence>
<dbReference type="PANTHER" id="PTHR43289:SF34">
    <property type="entry name" value="SERINE_THREONINE-PROTEIN KINASE YBDM-RELATED"/>
    <property type="match status" value="1"/>
</dbReference>
<name>A0ABQ3URP0_9CHLR</name>
<reference evidence="8 9" key="1">
    <citation type="journal article" date="2021" name="Int. J. Syst. Evol. Microbiol.">
        <title>Reticulibacter mediterranei gen. nov., sp. nov., within the new family Reticulibacteraceae fam. nov., and Ktedonospora formicarum gen. nov., sp. nov., Ktedonobacter robiniae sp. nov., Dictyobacter formicarum sp. nov. and Dictyobacter arantiisoli sp. nov., belonging to the class Ktedonobacteria.</title>
        <authorList>
            <person name="Yabe S."/>
            <person name="Zheng Y."/>
            <person name="Wang C.M."/>
            <person name="Sakai Y."/>
            <person name="Abe K."/>
            <person name="Yokota A."/>
            <person name="Donadio S."/>
            <person name="Cavaletti L."/>
            <person name="Monciardini P."/>
        </authorList>
    </citation>
    <scope>NUCLEOTIDE SEQUENCE [LARGE SCALE GENOMIC DNA]</scope>
    <source>
        <strain evidence="8 9">SOSP1-30</strain>
    </source>
</reference>
<keyword evidence="6" id="KW-1133">Transmembrane helix</keyword>
<evidence type="ECO:0000256" key="6">
    <source>
        <dbReference type="SAM" id="Phobius"/>
    </source>
</evidence>
<dbReference type="InterPro" id="IPR000719">
    <property type="entry name" value="Prot_kinase_dom"/>
</dbReference>
<protein>
    <recommendedName>
        <fullName evidence="7">Protein kinase domain-containing protein</fullName>
    </recommendedName>
</protein>
<feature type="region of interest" description="Disordered" evidence="5">
    <location>
        <begin position="166"/>
        <end position="201"/>
    </location>
</feature>
<evidence type="ECO:0000256" key="5">
    <source>
        <dbReference type="SAM" id="MobiDB-lite"/>
    </source>
</evidence>
<evidence type="ECO:0000256" key="1">
    <source>
        <dbReference type="ARBA" id="ARBA00022679"/>
    </source>
</evidence>
<keyword evidence="6" id="KW-0812">Transmembrane</keyword>
<dbReference type="SMART" id="SM00220">
    <property type="entry name" value="S_TKc"/>
    <property type="match status" value="1"/>
</dbReference>
<dbReference type="Proteomes" id="UP000654345">
    <property type="component" value="Unassembled WGS sequence"/>
</dbReference>
<keyword evidence="1" id="KW-0808">Transferase</keyword>
<feature type="compositionally biased region" description="Polar residues" evidence="5">
    <location>
        <begin position="333"/>
        <end position="344"/>
    </location>
</feature>
<evidence type="ECO:0000313" key="9">
    <source>
        <dbReference type="Proteomes" id="UP000654345"/>
    </source>
</evidence>
<feature type="transmembrane region" description="Helical" evidence="6">
    <location>
        <begin position="432"/>
        <end position="453"/>
    </location>
</feature>
<proteinExistence type="predicted"/>
<dbReference type="RefSeq" id="WP_201372046.1">
    <property type="nucleotide sequence ID" value="NZ_BNJG01000001.1"/>
</dbReference>
<dbReference type="InterPro" id="IPR011009">
    <property type="entry name" value="Kinase-like_dom_sf"/>
</dbReference>
<keyword evidence="9" id="KW-1185">Reference proteome</keyword>
<keyword evidence="3" id="KW-0418">Kinase</keyword>
<dbReference type="EMBL" id="BNJG01000001">
    <property type="protein sequence ID" value="GHO55459.1"/>
    <property type="molecule type" value="Genomic_DNA"/>
</dbReference>
<keyword evidence="2" id="KW-0547">Nucleotide-binding</keyword>
<dbReference type="SUPFAM" id="SSF56112">
    <property type="entry name" value="Protein kinase-like (PK-like)"/>
    <property type="match status" value="1"/>
</dbReference>
<dbReference type="CDD" id="cd14014">
    <property type="entry name" value="STKc_PknB_like"/>
    <property type="match status" value="1"/>
</dbReference>
<dbReference type="PROSITE" id="PS00108">
    <property type="entry name" value="PROTEIN_KINASE_ST"/>
    <property type="match status" value="1"/>
</dbReference>
<accession>A0ABQ3URP0</accession>
<comment type="caution">
    <text evidence="8">The sequence shown here is derived from an EMBL/GenBank/DDBJ whole genome shotgun (WGS) entry which is preliminary data.</text>
</comment>
<feature type="region of interest" description="Disordered" evidence="5">
    <location>
        <begin position="332"/>
        <end position="382"/>
    </location>
</feature>
<feature type="domain" description="Protein kinase" evidence="7">
    <location>
        <begin position="12"/>
        <end position="292"/>
    </location>
</feature>
<dbReference type="Gene3D" id="1.10.510.10">
    <property type="entry name" value="Transferase(Phosphotransferase) domain 1"/>
    <property type="match status" value="1"/>
</dbReference>
<dbReference type="Pfam" id="PF00069">
    <property type="entry name" value="Pkinase"/>
    <property type="match status" value="1"/>
</dbReference>
<dbReference type="Gene3D" id="3.30.200.20">
    <property type="entry name" value="Phosphorylase Kinase, domain 1"/>
    <property type="match status" value="1"/>
</dbReference>
<evidence type="ECO:0000256" key="4">
    <source>
        <dbReference type="ARBA" id="ARBA00022840"/>
    </source>
</evidence>
<organism evidence="8 9">
    <name type="scientific">Ktedonobacter robiniae</name>
    <dbReference type="NCBI Taxonomy" id="2778365"/>
    <lineage>
        <taxon>Bacteria</taxon>
        <taxon>Bacillati</taxon>
        <taxon>Chloroflexota</taxon>
        <taxon>Ktedonobacteria</taxon>
        <taxon>Ktedonobacterales</taxon>
        <taxon>Ktedonobacteraceae</taxon>
        <taxon>Ktedonobacter</taxon>
    </lineage>
</organism>
<evidence type="ECO:0000256" key="2">
    <source>
        <dbReference type="ARBA" id="ARBA00022741"/>
    </source>
</evidence>
<evidence type="ECO:0000256" key="3">
    <source>
        <dbReference type="ARBA" id="ARBA00022777"/>
    </source>
</evidence>
<dbReference type="PROSITE" id="PS50011">
    <property type="entry name" value="PROTEIN_KINASE_DOM"/>
    <property type="match status" value="1"/>
</dbReference>
<evidence type="ECO:0000313" key="8">
    <source>
        <dbReference type="EMBL" id="GHO55459.1"/>
    </source>
</evidence>
<keyword evidence="4" id="KW-0067">ATP-binding</keyword>